<dbReference type="AlphaFoldDB" id="A0A7M7J5U8"/>
<feature type="compositionally biased region" description="Polar residues" evidence="3">
    <location>
        <begin position="303"/>
        <end position="316"/>
    </location>
</feature>
<feature type="compositionally biased region" description="Polar residues" evidence="3">
    <location>
        <begin position="217"/>
        <end position="227"/>
    </location>
</feature>
<feature type="domain" description="tRNA-splicing endonuclease subunit Sen54 N-terminal" evidence="4">
    <location>
        <begin position="504"/>
        <end position="556"/>
    </location>
</feature>
<organism evidence="5 6">
    <name type="scientific">Varroa destructor</name>
    <name type="common">Honeybee mite</name>
    <dbReference type="NCBI Taxonomy" id="109461"/>
    <lineage>
        <taxon>Eukaryota</taxon>
        <taxon>Metazoa</taxon>
        <taxon>Ecdysozoa</taxon>
        <taxon>Arthropoda</taxon>
        <taxon>Chelicerata</taxon>
        <taxon>Arachnida</taxon>
        <taxon>Acari</taxon>
        <taxon>Parasitiformes</taxon>
        <taxon>Mesostigmata</taxon>
        <taxon>Gamasina</taxon>
        <taxon>Dermanyssoidea</taxon>
        <taxon>Varroidae</taxon>
        <taxon>Varroa</taxon>
    </lineage>
</organism>
<comment type="similarity">
    <text evidence="1">Belongs to the SEN54 family.</text>
</comment>
<keyword evidence="2" id="KW-0819">tRNA processing</keyword>
<dbReference type="RefSeq" id="XP_022646917.1">
    <property type="nucleotide sequence ID" value="XM_022791182.1"/>
</dbReference>
<evidence type="ECO:0000259" key="4">
    <source>
        <dbReference type="Pfam" id="PF12928"/>
    </source>
</evidence>
<dbReference type="PANTHER" id="PTHR21027">
    <property type="entry name" value="TRNA-SPLICING ENDONUCLEASE SUBUNIT SEN54"/>
    <property type="match status" value="1"/>
</dbReference>
<evidence type="ECO:0000313" key="6">
    <source>
        <dbReference type="Proteomes" id="UP000594260"/>
    </source>
</evidence>
<feature type="compositionally biased region" description="Low complexity" evidence="3">
    <location>
        <begin position="1115"/>
        <end position="1125"/>
    </location>
</feature>
<keyword evidence="6" id="KW-1185">Reference proteome</keyword>
<proteinExistence type="inferred from homology"/>
<feature type="compositionally biased region" description="Basic and acidic residues" evidence="3">
    <location>
        <begin position="400"/>
        <end position="410"/>
    </location>
</feature>
<accession>A0A7M7J5U8</accession>
<feature type="compositionally biased region" description="Polar residues" evidence="3">
    <location>
        <begin position="387"/>
        <end position="399"/>
    </location>
</feature>
<feature type="region of interest" description="Disordered" evidence="3">
    <location>
        <begin position="161"/>
        <end position="236"/>
    </location>
</feature>
<feature type="compositionally biased region" description="Polar residues" evidence="3">
    <location>
        <begin position="161"/>
        <end position="176"/>
    </location>
</feature>
<dbReference type="GO" id="GO:0000379">
    <property type="term" value="P:tRNA-type intron splice site recognition and cleavage"/>
    <property type="evidence" value="ECO:0007669"/>
    <property type="project" value="TreeGrafter"/>
</dbReference>
<name>A0A7M7J5U8_VARDE</name>
<sequence length="1225" mass="133614">MAERYSSESNVDSESSASSMEVDLDLMEYPRSQHSPPPELMTAIDPWALQVVRHESTQAISPEVIAISSDENEEPASHPAPTLHPTPTPGPSTSTANSQLMALMPFRDDGSASRFGPIGWRNAPPNLNNAIGSVAASGDEIGDELYRSAIHIVLNQVINNSGTTNNTAPPTQNECNRPSRLSPDEEPLHNELGQRPSNLRHLRNYASKPHRDLPSSLHATDSQSSYRISGRPRPGVLRVTRDLSQRQGLEHLMSSSSSDPGTASVSGSATDSGSDADEETESDTEVDDQDESQWYGANGHASRPNSPTSNRFYGSAPSSASAIAKVVTAFSSGPSTAAGAATAVRTHIEEPMPSSLMGSAFEPTLGACSASSATPSRSQAAVRKSSAMESSPGCQQQEQQRLKDEAEKEKERQERLAIQVEIELRVPRLPQYGDIEVTTSNGTKLKANFPEATTIEAGAKSPRKPPRPLRKIIHGHDPNILQQAIKHHEETIEAAESLKKFQMGSILQAKWLPDRHKAEVTLRRGKMIETMGSATNPVMLEFYEALYLLERGKLHLVCSEGVPMSVFDAYATLLRNEADHELHLLFEYLMEGSCIVVPYKKPPKRRKPTAKDSTEEEKLLLAAQSLALPVVPAQSAFSKDSDSDLEIISCNMPLPDNKDKTPKEIELAYTPGPIYKGKPISFVDISCAGQSLILPTIPPELSPACVAHDVSNANGVNKTTTVGSQPSNVFIAGRSLTILEEWVTALGSEKVDPLNEETGEYLELSPITKGRLRKRKGDCSTTKKGAATKRGKRNKQFAAMEAAQAQMHSTLAAMLQQGPVPGSFMFPPGSAGTMPDASTERFHRRWFPRWFDGLELGVHSSSVQSTLHRFTRDGIPLIPFAKNWYEYKQEFARIVAERGSGVDNVYDKRSALYSGTTKPMMTGTKGNMTSLIFEELTLGKEVTENLAALLEGFGRLADGDEDETDKKTTDQSVKPLSEEPTKEGQPQLISVIDVPQDNNHEFRKKHSVIVKDEQNYRADKTSSLITPDLLQTVLSTNSKNSLIGHLNGTSTTASELALDSPTMGAGPDENTISIPLASLSTDLLINECKQSEGVDIINEGIGTTVDILSSKYNPSESQQQSSSSSRNEKLEPSSDQQRDQLSPPKSAPPRIVFDVYTDSEYSKNSPSLPDFRVVLLPNGSKGLLKFRDLVRLSVEADDTTLLIAHVVDGRVRTRQVMPFSIPRYN</sequence>
<dbReference type="Proteomes" id="UP000594260">
    <property type="component" value="Unplaced"/>
</dbReference>
<feature type="region of interest" description="Disordered" evidence="3">
    <location>
        <begin position="251"/>
        <end position="316"/>
    </location>
</feature>
<dbReference type="KEGG" id="vde:111244272"/>
<dbReference type="EnsemblMetazoa" id="XM_022791181">
    <property type="protein sequence ID" value="XP_022646916"/>
    <property type="gene ID" value="LOC111244272"/>
</dbReference>
<dbReference type="EnsemblMetazoa" id="XM_022791183">
    <property type="protein sequence ID" value="XP_022646918"/>
    <property type="gene ID" value="LOC111244272"/>
</dbReference>
<feature type="compositionally biased region" description="Low complexity" evidence="3">
    <location>
        <begin position="261"/>
        <end position="273"/>
    </location>
</feature>
<evidence type="ECO:0000256" key="1">
    <source>
        <dbReference type="ARBA" id="ARBA00005736"/>
    </source>
</evidence>
<feature type="region of interest" description="Disordered" evidence="3">
    <location>
        <begin position="1112"/>
        <end position="1150"/>
    </location>
</feature>
<dbReference type="RefSeq" id="XP_022646918.1">
    <property type="nucleotide sequence ID" value="XM_022791183.1"/>
</dbReference>
<dbReference type="RefSeq" id="XP_022646916.1">
    <property type="nucleotide sequence ID" value="XM_022791181.1"/>
</dbReference>
<dbReference type="Pfam" id="PF12928">
    <property type="entry name" value="tRNA_int_end_N2"/>
    <property type="match status" value="1"/>
</dbReference>
<dbReference type="InParanoid" id="A0A7M7J5U8"/>
<feature type="compositionally biased region" description="Low complexity" evidence="3">
    <location>
        <begin position="7"/>
        <end position="21"/>
    </location>
</feature>
<feature type="region of interest" description="Disordered" evidence="3">
    <location>
        <begin position="366"/>
        <end position="410"/>
    </location>
</feature>
<dbReference type="GeneID" id="111244272"/>
<dbReference type="InterPro" id="IPR024336">
    <property type="entry name" value="tRNA_splic_suSen54_N"/>
</dbReference>
<dbReference type="InterPro" id="IPR024337">
    <property type="entry name" value="tRNA_splic_suSen54"/>
</dbReference>
<feature type="compositionally biased region" description="Basic and acidic residues" evidence="3">
    <location>
        <begin position="1126"/>
        <end position="1138"/>
    </location>
</feature>
<feature type="region of interest" description="Disordered" evidence="3">
    <location>
        <begin position="957"/>
        <end position="985"/>
    </location>
</feature>
<evidence type="ECO:0000256" key="2">
    <source>
        <dbReference type="ARBA" id="ARBA00022694"/>
    </source>
</evidence>
<feature type="region of interest" description="Disordered" evidence="3">
    <location>
        <begin position="1"/>
        <end position="41"/>
    </location>
</feature>
<dbReference type="GO" id="GO:0000214">
    <property type="term" value="C:tRNA-intron endonuclease complex"/>
    <property type="evidence" value="ECO:0007669"/>
    <property type="project" value="TreeGrafter"/>
</dbReference>
<protein>
    <recommendedName>
        <fullName evidence="4">tRNA-splicing endonuclease subunit Sen54 N-terminal domain-containing protein</fullName>
    </recommendedName>
</protein>
<feature type="compositionally biased region" description="Acidic residues" evidence="3">
    <location>
        <begin position="274"/>
        <end position="291"/>
    </location>
</feature>
<feature type="region of interest" description="Disordered" evidence="3">
    <location>
        <begin position="70"/>
        <end position="96"/>
    </location>
</feature>
<dbReference type="OrthoDB" id="408683at2759"/>
<evidence type="ECO:0000313" key="5">
    <source>
        <dbReference type="EnsemblMetazoa" id="XP_022646918"/>
    </source>
</evidence>
<dbReference type="EnsemblMetazoa" id="XM_022791182">
    <property type="protein sequence ID" value="XP_022646917"/>
    <property type="gene ID" value="LOC111244272"/>
</dbReference>
<dbReference type="PANTHER" id="PTHR21027:SF1">
    <property type="entry name" value="TRNA-SPLICING ENDONUCLEASE SUBUNIT SEN54"/>
    <property type="match status" value="1"/>
</dbReference>
<evidence type="ECO:0000256" key="3">
    <source>
        <dbReference type="SAM" id="MobiDB-lite"/>
    </source>
</evidence>
<reference evidence="5" key="1">
    <citation type="submission" date="2021-01" db="UniProtKB">
        <authorList>
            <consortium name="EnsemblMetazoa"/>
        </authorList>
    </citation>
    <scope>IDENTIFICATION</scope>
</reference>
<feature type="compositionally biased region" description="Polar residues" evidence="3">
    <location>
        <begin position="369"/>
        <end position="379"/>
    </location>
</feature>